<dbReference type="GO" id="GO:0032259">
    <property type="term" value="P:methylation"/>
    <property type="evidence" value="ECO:0007669"/>
    <property type="project" value="UniProtKB-KW"/>
</dbReference>
<keyword evidence="2" id="KW-0808">Transferase</keyword>
<keyword evidence="1" id="KW-0489">Methyltransferase</keyword>
<evidence type="ECO:0008006" key="6">
    <source>
        <dbReference type="Google" id="ProtNLM"/>
    </source>
</evidence>
<dbReference type="AlphaFoldDB" id="A0A1G2BRT3"/>
<evidence type="ECO:0000256" key="1">
    <source>
        <dbReference type="ARBA" id="ARBA00022603"/>
    </source>
</evidence>
<reference evidence="4 5" key="1">
    <citation type="journal article" date="2016" name="Nat. Commun.">
        <title>Thousands of microbial genomes shed light on interconnected biogeochemical processes in an aquifer system.</title>
        <authorList>
            <person name="Anantharaman K."/>
            <person name="Brown C.T."/>
            <person name="Hug L.A."/>
            <person name="Sharon I."/>
            <person name="Castelle C.J."/>
            <person name="Probst A.J."/>
            <person name="Thomas B.C."/>
            <person name="Singh A."/>
            <person name="Wilkins M.J."/>
            <person name="Karaoz U."/>
            <person name="Brodie E.L."/>
            <person name="Williams K.H."/>
            <person name="Hubbard S.S."/>
            <person name="Banfield J.F."/>
        </authorList>
    </citation>
    <scope>NUCLEOTIDE SEQUENCE [LARGE SCALE GENOMIC DNA]</scope>
</reference>
<keyword evidence="3" id="KW-0949">S-adenosyl-L-methionine</keyword>
<dbReference type="InterPro" id="IPR026170">
    <property type="entry name" value="FAM173A/B"/>
</dbReference>
<name>A0A1G2BRT3_9BACT</name>
<dbReference type="EMBL" id="MHKN01000039">
    <property type="protein sequence ID" value="OGY91546.1"/>
    <property type="molecule type" value="Genomic_DNA"/>
</dbReference>
<gene>
    <name evidence="4" type="ORF">A3B31_00275</name>
</gene>
<evidence type="ECO:0000313" key="5">
    <source>
        <dbReference type="Proteomes" id="UP000177349"/>
    </source>
</evidence>
<comment type="caution">
    <text evidence="4">The sequence shown here is derived from an EMBL/GenBank/DDBJ whole genome shotgun (WGS) entry which is preliminary data.</text>
</comment>
<proteinExistence type="predicted"/>
<dbReference type="SUPFAM" id="SSF53335">
    <property type="entry name" value="S-adenosyl-L-methionine-dependent methyltransferases"/>
    <property type="match status" value="1"/>
</dbReference>
<accession>A0A1G2BRT3</accession>
<dbReference type="Proteomes" id="UP000177349">
    <property type="component" value="Unassembled WGS sequence"/>
</dbReference>
<dbReference type="GO" id="GO:0016279">
    <property type="term" value="F:protein-lysine N-methyltransferase activity"/>
    <property type="evidence" value="ECO:0007669"/>
    <property type="project" value="InterPro"/>
</dbReference>
<evidence type="ECO:0000313" key="4">
    <source>
        <dbReference type="EMBL" id="OGY91546.1"/>
    </source>
</evidence>
<dbReference type="InterPro" id="IPR029063">
    <property type="entry name" value="SAM-dependent_MTases_sf"/>
</dbReference>
<protein>
    <recommendedName>
        <fullName evidence="6">Methyltransferase domain-containing protein</fullName>
    </recommendedName>
</protein>
<dbReference type="CDD" id="cd02440">
    <property type="entry name" value="AdoMet_MTases"/>
    <property type="match status" value="1"/>
</dbReference>
<dbReference type="Gene3D" id="3.40.50.150">
    <property type="entry name" value="Vaccinia Virus protein VP39"/>
    <property type="match status" value="1"/>
</dbReference>
<evidence type="ECO:0000256" key="3">
    <source>
        <dbReference type="ARBA" id="ARBA00022691"/>
    </source>
</evidence>
<evidence type="ECO:0000256" key="2">
    <source>
        <dbReference type="ARBA" id="ARBA00022679"/>
    </source>
</evidence>
<dbReference type="PANTHER" id="PTHR13610:SF9">
    <property type="entry name" value="FI06469P"/>
    <property type="match status" value="1"/>
</dbReference>
<dbReference type="PANTHER" id="PTHR13610">
    <property type="entry name" value="METHYLTRANSFERASE DOMAIN-CONTAINING PROTEIN"/>
    <property type="match status" value="1"/>
</dbReference>
<organism evidence="4 5">
    <name type="scientific">Candidatus Komeilibacteria bacterium RIFCSPLOWO2_01_FULL_53_11</name>
    <dbReference type="NCBI Taxonomy" id="1798552"/>
    <lineage>
        <taxon>Bacteria</taxon>
        <taxon>Candidatus Komeiliibacteriota</taxon>
    </lineage>
</organism>
<sequence>MPLQLVGILLFAAAVAIVVFYMIRTAFSFAPWVPSSTRMARQALDFIAPSPPMRFIDLGAGDGRIVFLAAKKYGLHAYGVELSPVPYLLSRLLQLRYRKLPITLRRQDLFTVNLSEFDIIYLYGLPESLHEKLEPKLEREVRRGSYVISYNFPLKSKKPVREFHDRWRNVYVYRF</sequence>